<gene>
    <name evidence="2" type="ORF">OESDEN_06335</name>
</gene>
<proteinExistence type="predicted"/>
<dbReference type="EMBL" id="KN550622">
    <property type="protein sequence ID" value="KHJ93750.1"/>
    <property type="molecule type" value="Genomic_DNA"/>
</dbReference>
<feature type="region of interest" description="Disordered" evidence="1">
    <location>
        <begin position="12"/>
        <end position="36"/>
    </location>
</feature>
<protein>
    <submittedName>
        <fullName evidence="2">Uncharacterized protein</fullName>
    </submittedName>
</protein>
<evidence type="ECO:0000256" key="1">
    <source>
        <dbReference type="SAM" id="MobiDB-lite"/>
    </source>
</evidence>
<dbReference type="AlphaFoldDB" id="A0A0B1TEE5"/>
<reference evidence="2 3" key="1">
    <citation type="submission" date="2014-03" db="EMBL/GenBank/DDBJ databases">
        <title>Draft genome of the hookworm Oesophagostomum dentatum.</title>
        <authorList>
            <person name="Mitreva M."/>
        </authorList>
    </citation>
    <scope>NUCLEOTIDE SEQUENCE [LARGE SCALE GENOMIC DNA]</scope>
    <source>
        <strain evidence="2 3">OD-Hann</strain>
    </source>
</reference>
<sequence length="36" mass="3742">MALPDVVVIIEAPKPTPTPSPPRPLEPPLSPSHSSS</sequence>
<evidence type="ECO:0000313" key="3">
    <source>
        <dbReference type="Proteomes" id="UP000053660"/>
    </source>
</evidence>
<dbReference type="Proteomes" id="UP000053660">
    <property type="component" value="Unassembled WGS sequence"/>
</dbReference>
<accession>A0A0B1TEE5</accession>
<evidence type="ECO:0000313" key="2">
    <source>
        <dbReference type="EMBL" id="KHJ93750.1"/>
    </source>
</evidence>
<organism evidence="2 3">
    <name type="scientific">Oesophagostomum dentatum</name>
    <name type="common">Nodular worm</name>
    <dbReference type="NCBI Taxonomy" id="61180"/>
    <lineage>
        <taxon>Eukaryota</taxon>
        <taxon>Metazoa</taxon>
        <taxon>Ecdysozoa</taxon>
        <taxon>Nematoda</taxon>
        <taxon>Chromadorea</taxon>
        <taxon>Rhabditida</taxon>
        <taxon>Rhabditina</taxon>
        <taxon>Rhabditomorpha</taxon>
        <taxon>Strongyloidea</taxon>
        <taxon>Strongylidae</taxon>
        <taxon>Oesophagostomum</taxon>
    </lineage>
</organism>
<keyword evidence="3" id="KW-1185">Reference proteome</keyword>
<feature type="compositionally biased region" description="Pro residues" evidence="1">
    <location>
        <begin position="14"/>
        <end position="30"/>
    </location>
</feature>
<name>A0A0B1TEE5_OESDE</name>